<comment type="catalytic activity">
    <reaction evidence="17 19">
        <text>alpha-ribazole + adenosylcob(III)inamide-GDP = adenosylcob(III)alamin + GMP + H(+)</text>
        <dbReference type="Rhea" id="RHEA:16049"/>
        <dbReference type="ChEBI" id="CHEBI:10329"/>
        <dbReference type="ChEBI" id="CHEBI:15378"/>
        <dbReference type="ChEBI" id="CHEBI:18408"/>
        <dbReference type="ChEBI" id="CHEBI:58115"/>
        <dbReference type="ChEBI" id="CHEBI:60487"/>
        <dbReference type="EC" id="2.7.8.26"/>
    </reaction>
</comment>
<proteinExistence type="inferred from homology"/>
<feature type="transmembrane region" description="Helical" evidence="19">
    <location>
        <begin position="190"/>
        <end position="206"/>
    </location>
</feature>
<evidence type="ECO:0000256" key="17">
    <source>
        <dbReference type="ARBA" id="ARBA00048623"/>
    </source>
</evidence>
<evidence type="ECO:0000256" key="11">
    <source>
        <dbReference type="ARBA" id="ARBA00022842"/>
    </source>
</evidence>
<keyword evidence="8 19" id="KW-0169">Cobalamin biosynthesis</keyword>
<dbReference type="UniPathway" id="UPA00148">
    <property type="reaction ID" value="UER00238"/>
</dbReference>
<evidence type="ECO:0000256" key="6">
    <source>
        <dbReference type="ARBA" id="ARBA00015850"/>
    </source>
</evidence>
<comment type="pathway">
    <text evidence="3 19">Cofactor biosynthesis; adenosylcobalamin biosynthesis; adenosylcobalamin from cob(II)yrinate a,c-diamide: step 7/7.</text>
</comment>
<organism evidence="20 21">
    <name type="scientific">Nocardioides immobilis</name>
    <dbReference type="NCBI Taxonomy" id="2049295"/>
    <lineage>
        <taxon>Bacteria</taxon>
        <taxon>Bacillati</taxon>
        <taxon>Actinomycetota</taxon>
        <taxon>Actinomycetes</taxon>
        <taxon>Propionibacteriales</taxon>
        <taxon>Nocardioidaceae</taxon>
        <taxon>Nocardioides</taxon>
    </lineage>
</organism>
<evidence type="ECO:0000256" key="18">
    <source>
        <dbReference type="ARBA" id="ARBA00049504"/>
    </source>
</evidence>
<evidence type="ECO:0000256" key="19">
    <source>
        <dbReference type="HAMAP-Rule" id="MF_00719"/>
    </source>
</evidence>
<evidence type="ECO:0000256" key="13">
    <source>
        <dbReference type="ARBA" id="ARBA00023136"/>
    </source>
</evidence>
<dbReference type="AlphaFoldDB" id="A0A417XW42"/>
<evidence type="ECO:0000256" key="14">
    <source>
        <dbReference type="ARBA" id="ARBA00025228"/>
    </source>
</evidence>
<feature type="transmembrane region" description="Helical" evidence="19">
    <location>
        <begin position="167"/>
        <end position="184"/>
    </location>
</feature>
<dbReference type="GO" id="GO:0005886">
    <property type="term" value="C:plasma membrane"/>
    <property type="evidence" value="ECO:0007669"/>
    <property type="project" value="UniProtKB-SubCell"/>
</dbReference>
<keyword evidence="11 19" id="KW-0460">Magnesium</keyword>
<keyword evidence="12 19" id="KW-1133">Transmembrane helix</keyword>
<evidence type="ECO:0000256" key="2">
    <source>
        <dbReference type="ARBA" id="ARBA00004651"/>
    </source>
</evidence>
<comment type="caution">
    <text evidence="20">The sequence shown here is derived from an EMBL/GenBank/DDBJ whole genome shotgun (WGS) entry which is preliminary data.</text>
</comment>
<protein>
    <recommendedName>
        <fullName evidence="6 19">Adenosylcobinamide-GDP ribazoletransferase</fullName>
        <ecNumber evidence="5 19">2.7.8.26</ecNumber>
    </recommendedName>
    <alternativeName>
        <fullName evidence="16 19">Cobalamin synthase</fullName>
    </alternativeName>
    <alternativeName>
        <fullName evidence="15 19">Cobalamin-5'-phosphate synthase</fullName>
    </alternativeName>
</protein>
<comment type="similarity">
    <text evidence="4 19">Belongs to the CobS family.</text>
</comment>
<sequence length="238" mass="23310">MLTAIPVPAVLRVTPGVATGALVLAPVAVLPLGALVGAILWAGGETTIPPLAVAFVALGALALGSRALHLDGLSDVADGLTASYDRERSLAVMKGGTAGPAGVVAVVLVLGAQAAALATFVGDTRSAVVAGTAVCASRAALWITCASPVPPARRDGLGSTFTRRVPGWWTLVGWAGLAGAAALVDPWRGPLAVGVAALAVLLLVGRAVRRFGGVTGDVFGAAIEVALAALLIGLAGAP</sequence>
<feature type="transmembrane region" description="Helical" evidence="19">
    <location>
        <begin position="21"/>
        <end position="41"/>
    </location>
</feature>
<keyword evidence="9 19" id="KW-0808">Transferase</keyword>
<evidence type="ECO:0000256" key="7">
    <source>
        <dbReference type="ARBA" id="ARBA00022475"/>
    </source>
</evidence>
<reference evidence="20 21" key="1">
    <citation type="submission" date="2018-09" db="EMBL/GenBank/DDBJ databases">
        <title>Genome sequencing of Nocardioides immobilis CCTCC AB 2017083 for comparison to Nocardioides silvaticus.</title>
        <authorList>
            <person name="Li C."/>
            <person name="Wang G."/>
        </authorList>
    </citation>
    <scope>NUCLEOTIDE SEQUENCE [LARGE SCALE GENOMIC DNA]</scope>
    <source>
        <strain evidence="20 21">CCTCC AB 2017083</strain>
    </source>
</reference>
<evidence type="ECO:0000313" key="20">
    <source>
        <dbReference type="EMBL" id="RHW24719.1"/>
    </source>
</evidence>
<keyword evidence="10 19" id="KW-0812">Transmembrane</keyword>
<gene>
    <name evidence="19" type="primary">cobS</name>
    <name evidence="20" type="ORF">D0Z08_23280</name>
</gene>
<evidence type="ECO:0000256" key="9">
    <source>
        <dbReference type="ARBA" id="ARBA00022679"/>
    </source>
</evidence>
<comment type="catalytic activity">
    <reaction evidence="18 19">
        <text>alpha-ribazole 5'-phosphate + adenosylcob(III)inamide-GDP = adenosylcob(III)alamin 5'-phosphate + GMP + H(+)</text>
        <dbReference type="Rhea" id="RHEA:23560"/>
        <dbReference type="ChEBI" id="CHEBI:15378"/>
        <dbReference type="ChEBI" id="CHEBI:57918"/>
        <dbReference type="ChEBI" id="CHEBI:58115"/>
        <dbReference type="ChEBI" id="CHEBI:60487"/>
        <dbReference type="ChEBI" id="CHEBI:60493"/>
        <dbReference type="EC" id="2.7.8.26"/>
    </reaction>
</comment>
<dbReference type="PANTHER" id="PTHR34148:SF1">
    <property type="entry name" value="ADENOSYLCOBINAMIDE-GDP RIBAZOLETRANSFERASE"/>
    <property type="match status" value="1"/>
</dbReference>
<evidence type="ECO:0000256" key="5">
    <source>
        <dbReference type="ARBA" id="ARBA00013200"/>
    </source>
</evidence>
<evidence type="ECO:0000256" key="16">
    <source>
        <dbReference type="ARBA" id="ARBA00032853"/>
    </source>
</evidence>
<evidence type="ECO:0000256" key="3">
    <source>
        <dbReference type="ARBA" id="ARBA00004663"/>
    </source>
</evidence>
<comment type="subcellular location">
    <subcellularLocation>
        <location evidence="2 19">Cell membrane</location>
        <topology evidence="2 19">Multi-pass membrane protein</topology>
    </subcellularLocation>
</comment>
<dbReference type="GO" id="GO:0009236">
    <property type="term" value="P:cobalamin biosynthetic process"/>
    <property type="evidence" value="ECO:0007669"/>
    <property type="project" value="UniProtKB-UniRule"/>
</dbReference>
<accession>A0A417XW42</accession>
<evidence type="ECO:0000256" key="8">
    <source>
        <dbReference type="ARBA" id="ARBA00022573"/>
    </source>
</evidence>
<evidence type="ECO:0000313" key="21">
    <source>
        <dbReference type="Proteomes" id="UP000283644"/>
    </source>
</evidence>
<evidence type="ECO:0000256" key="1">
    <source>
        <dbReference type="ARBA" id="ARBA00001946"/>
    </source>
</evidence>
<dbReference type="HAMAP" id="MF_00719">
    <property type="entry name" value="CobS"/>
    <property type="match status" value="1"/>
</dbReference>
<name>A0A417XW42_9ACTN</name>
<dbReference type="Proteomes" id="UP000283644">
    <property type="component" value="Unassembled WGS sequence"/>
</dbReference>
<evidence type="ECO:0000256" key="10">
    <source>
        <dbReference type="ARBA" id="ARBA00022692"/>
    </source>
</evidence>
<dbReference type="EC" id="2.7.8.26" evidence="5 19"/>
<dbReference type="Pfam" id="PF02654">
    <property type="entry name" value="CobS"/>
    <property type="match status" value="1"/>
</dbReference>
<feature type="transmembrane region" description="Helical" evidence="19">
    <location>
        <begin position="98"/>
        <end position="121"/>
    </location>
</feature>
<keyword evidence="7 19" id="KW-1003">Cell membrane</keyword>
<dbReference type="GO" id="GO:0008818">
    <property type="term" value="F:cobalamin 5'-phosphate synthase activity"/>
    <property type="evidence" value="ECO:0007669"/>
    <property type="project" value="UniProtKB-UniRule"/>
</dbReference>
<feature type="transmembrane region" description="Helical" evidence="19">
    <location>
        <begin position="127"/>
        <end position="146"/>
    </location>
</feature>
<feature type="transmembrane region" description="Helical" evidence="19">
    <location>
        <begin position="47"/>
        <end position="64"/>
    </location>
</feature>
<dbReference type="InterPro" id="IPR003805">
    <property type="entry name" value="CobS"/>
</dbReference>
<comment type="function">
    <text evidence="14 19">Joins adenosylcobinamide-GDP and alpha-ribazole to generate adenosylcobalamin (Ado-cobalamin). Also synthesizes adenosylcobalamin 5'-phosphate from adenosylcobinamide-GDP and alpha-ribazole 5'-phosphate.</text>
</comment>
<keyword evidence="13 19" id="KW-0472">Membrane</keyword>
<dbReference type="EMBL" id="QXGH01000030">
    <property type="protein sequence ID" value="RHW24719.1"/>
    <property type="molecule type" value="Genomic_DNA"/>
</dbReference>
<feature type="transmembrane region" description="Helical" evidence="19">
    <location>
        <begin position="218"/>
        <end position="237"/>
    </location>
</feature>
<dbReference type="PANTHER" id="PTHR34148">
    <property type="entry name" value="ADENOSYLCOBINAMIDE-GDP RIBAZOLETRANSFERASE"/>
    <property type="match status" value="1"/>
</dbReference>
<keyword evidence="21" id="KW-1185">Reference proteome</keyword>
<dbReference type="GO" id="GO:0051073">
    <property type="term" value="F:adenosylcobinamide-GDP ribazoletransferase activity"/>
    <property type="evidence" value="ECO:0007669"/>
    <property type="project" value="UniProtKB-UniRule"/>
</dbReference>
<evidence type="ECO:0000256" key="12">
    <source>
        <dbReference type="ARBA" id="ARBA00022989"/>
    </source>
</evidence>
<evidence type="ECO:0000256" key="15">
    <source>
        <dbReference type="ARBA" id="ARBA00032605"/>
    </source>
</evidence>
<comment type="cofactor">
    <cofactor evidence="1 19">
        <name>Mg(2+)</name>
        <dbReference type="ChEBI" id="CHEBI:18420"/>
    </cofactor>
</comment>
<evidence type="ECO:0000256" key="4">
    <source>
        <dbReference type="ARBA" id="ARBA00010561"/>
    </source>
</evidence>
<dbReference type="OrthoDB" id="9794223at2"/>